<protein>
    <submittedName>
        <fullName evidence="3">NTP transferase domain-containing protein</fullName>
    </submittedName>
</protein>
<evidence type="ECO:0000313" key="3">
    <source>
        <dbReference type="EMBL" id="MBI1756920.1"/>
    </source>
</evidence>
<dbReference type="PANTHER" id="PTHR19136:SF81">
    <property type="entry name" value="MOLYBDENUM COFACTOR GUANYLYLTRANSFERASE"/>
    <property type="match status" value="1"/>
</dbReference>
<keyword evidence="1 3" id="KW-0808">Transferase</keyword>
<dbReference type="Gene3D" id="3.90.550.10">
    <property type="entry name" value="Spore Coat Polysaccharide Biosynthesis Protein SpsA, Chain A"/>
    <property type="match status" value="1"/>
</dbReference>
<evidence type="ECO:0000259" key="2">
    <source>
        <dbReference type="Pfam" id="PF12804"/>
    </source>
</evidence>
<name>A0A931LSZ3_FIMGI</name>
<dbReference type="SUPFAM" id="SSF53448">
    <property type="entry name" value="Nucleotide-diphospho-sugar transferases"/>
    <property type="match status" value="1"/>
</dbReference>
<organism evidence="3 4">
    <name type="scientific">Fimbriimonas ginsengisoli</name>
    <dbReference type="NCBI Taxonomy" id="1005039"/>
    <lineage>
        <taxon>Bacteria</taxon>
        <taxon>Bacillati</taxon>
        <taxon>Armatimonadota</taxon>
        <taxon>Fimbriimonadia</taxon>
        <taxon>Fimbriimonadales</taxon>
        <taxon>Fimbriimonadaceae</taxon>
        <taxon>Fimbriimonas</taxon>
    </lineage>
</organism>
<dbReference type="GO" id="GO:0016779">
    <property type="term" value="F:nucleotidyltransferase activity"/>
    <property type="evidence" value="ECO:0007669"/>
    <property type="project" value="TreeGrafter"/>
</dbReference>
<dbReference type="InterPro" id="IPR029044">
    <property type="entry name" value="Nucleotide-diphossugar_trans"/>
</dbReference>
<feature type="domain" description="MobA-like NTP transferase" evidence="2">
    <location>
        <begin position="23"/>
        <end position="133"/>
    </location>
</feature>
<proteinExistence type="predicted"/>
<evidence type="ECO:0000313" key="4">
    <source>
        <dbReference type="Proteomes" id="UP000727962"/>
    </source>
</evidence>
<dbReference type="EMBL" id="JACOSL010000044">
    <property type="protein sequence ID" value="MBI1756920.1"/>
    <property type="molecule type" value="Genomic_DNA"/>
</dbReference>
<reference evidence="3" key="1">
    <citation type="submission" date="2020-07" db="EMBL/GenBank/DDBJ databases">
        <title>Huge and variable diversity of episymbiotic CPR bacteria and DPANN archaea in groundwater ecosystems.</title>
        <authorList>
            <person name="He C.Y."/>
            <person name="Keren R."/>
            <person name="Whittaker M."/>
            <person name="Farag I.F."/>
            <person name="Doudna J."/>
            <person name="Cate J.H.D."/>
            <person name="Banfield J.F."/>
        </authorList>
    </citation>
    <scope>NUCLEOTIDE SEQUENCE</scope>
    <source>
        <strain evidence="3">NC_groundwater_17_Pr7_B-0.1um_64_12</strain>
    </source>
</reference>
<gene>
    <name evidence="3" type="ORF">HYR64_07430</name>
</gene>
<dbReference type="Proteomes" id="UP000727962">
    <property type="component" value="Unassembled WGS sequence"/>
</dbReference>
<dbReference type="InterPro" id="IPR025877">
    <property type="entry name" value="MobA-like_NTP_Trfase"/>
</dbReference>
<dbReference type="AlphaFoldDB" id="A0A931LSZ3"/>
<evidence type="ECO:0000256" key="1">
    <source>
        <dbReference type="ARBA" id="ARBA00022679"/>
    </source>
</evidence>
<dbReference type="Pfam" id="PF12804">
    <property type="entry name" value="NTP_transf_3"/>
    <property type="match status" value="1"/>
</dbReference>
<accession>A0A931LSZ3</accession>
<sequence>MGTYDAILPAGATLDEEFAREAGVTSKALIEIGGQTVLERTLRALQASGVVGRTVVIGAEDVRSHPAAGLATVTVEPGNSGPENIYRGLSALASQGDAPKRVLVVTTDLPFLKPEMIREFVERCPEDGHFCVPLVAQAAFHERFPGTSATFVALKDGVWTTGCVYLIDAEALRLARPHIERVFENRKSKFGMARLLGPVFVFKWLTKSLTVTDVEAKIKSLLGCTGRAIADSPPEFSFDIDYPEDYRYAMANARRFATAGPAEGVKV</sequence>
<dbReference type="PANTHER" id="PTHR19136">
    <property type="entry name" value="MOLYBDENUM COFACTOR GUANYLYLTRANSFERASE"/>
    <property type="match status" value="1"/>
</dbReference>
<comment type="caution">
    <text evidence="3">The sequence shown here is derived from an EMBL/GenBank/DDBJ whole genome shotgun (WGS) entry which is preliminary data.</text>
</comment>